<accession>A0A8T9CE37</accession>
<keyword evidence="4 9" id="KW-0812">Transmembrane</keyword>
<reference evidence="12 13" key="1">
    <citation type="submission" date="2018-05" db="EMBL/GenBank/DDBJ databases">
        <title>Genome sequencing and assembly of the regulated plant pathogen Lachnellula willkommii and related sister species for the development of diagnostic species identification markers.</title>
        <authorList>
            <person name="Giroux E."/>
            <person name="Bilodeau G."/>
        </authorList>
    </citation>
    <scope>NUCLEOTIDE SEQUENCE [LARGE SCALE GENOMIC DNA]</scope>
    <source>
        <strain evidence="12 13">CBS 268.59</strain>
    </source>
</reference>
<evidence type="ECO:0000313" key="12">
    <source>
        <dbReference type="EMBL" id="TVY83848.1"/>
    </source>
</evidence>
<comment type="similarity">
    <text evidence="2 9">Belongs to the MIP/aquaporin (TC 1.A.8) family.</text>
</comment>
<dbReference type="AlphaFoldDB" id="A0A8T9CE37"/>
<keyword evidence="3 9" id="KW-0813">Transport</keyword>
<feature type="transmembrane region" description="Helical" evidence="11">
    <location>
        <begin position="78"/>
        <end position="96"/>
    </location>
</feature>
<dbReference type="PANTHER" id="PTHR19139">
    <property type="entry name" value="AQUAPORIN TRANSPORTER"/>
    <property type="match status" value="1"/>
</dbReference>
<dbReference type="Pfam" id="PF00230">
    <property type="entry name" value="MIP"/>
    <property type="match status" value="1"/>
</dbReference>
<protein>
    <submittedName>
        <fullName evidence="12">Aquaporin-1</fullName>
    </submittedName>
</protein>
<dbReference type="PANTHER" id="PTHR19139:SF199">
    <property type="entry name" value="MIP17260P"/>
    <property type="match status" value="1"/>
</dbReference>
<comment type="catalytic activity">
    <reaction evidence="8">
        <text>H2O(in) = H2O(out)</text>
        <dbReference type="Rhea" id="RHEA:29667"/>
        <dbReference type="ChEBI" id="CHEBI:15377"/>
    </reaction>
</comment>
<evidence type="ECO:0000256" key="9">
    <source>
        <dbReference type="RuleBase" id="RU000477"/>
    </source>
</evidence>
<keyword evidence="13" id="KW-1185">Reference proteome</keyword>
<evidence type="ECO:0000256" key="5">
    <source>
        <dbReference type="ARBA" id="ARBA00022737"/>
    </source>
</evidence>
<feature type="transmembrane region" description="Helical" evidence="11">
    <location>
        <begin position="53"/>
        <end position="72"/>
    </location>
</feature>
<evidence type="ECO:0000256" key="6">
    <source>
        <dbReference type="ARBA" id="ARBA00022989"/>
    </source>
</evidence>
<evidence type="ECO:0000256" key="1">
    <source>
        <dbReference type="ARBA" id="ARBA00004141"/>
    </source>
</evidence>
<dbReference type="GO" id="GO:0015250">
    <property type="term" value="F:water channel activity"/>
    <property type="evidence" value="ECO:0007669"/>
    <property type="project" value="TreeGrafter"/>
</dbReference>
<sequence length="348" mass="38359">MALQDSIRDHLVAVIGEFVGTFLFLFFAFASAQTANQPNAPGVLASGPDSARFLYISFAFSVSLAVNVWIFFRVSGGLFNPAVTLALCVVGIVPFVRAVFVTLAQISGGMAAAVAVRSIIPGDSVLFGVKLASGVTIAQGFFMEMFLTFELVITILMLAGEKTKATFLAPIAIGLALFIAHLAGVFWTGAGINPARAFGSSVAELSFPGYHWIYWFGPFAGALLAAALYKLLKILHYEEVNGDQDKSDDEQAVQPLLSRQTERIEMYLRMARPQSWRNSRREEEVWPLVSPRRARSPDAPQALRLYRLSGLDDYKSEASFNSRSSERRRNRSPSFRSRYEDPEMGYGR</sequence>
<dbReference type="FunFam" id="1.20.1080.10:FF:000014">
    <property type="entry name" value="Aquaporin 1"/>
    <property type="match status" value="1"/>
</dbReference>
<dbReference type="InterPro" id="IPR034294">
    <property type="entry name" value="Aquaporin_transptr"/>
</dbReference>
<evidence type="ECO:0000256" key="11">
    <source>
        <dbReference type="SAM" id="Phobius"/>
    </source>
</evidence>
<dbReference type="GO" id="GO:0005886">
    <property type="term" value="C:plasma membrane"/>
    <property type="evidence" value="ECO:0007669"/>
    <property type="project" value="TreeGrafter"/>
</dbReference>
<dbReference type="InterPro" id="IPR023271">
    <property type="entry name" value="Aquaporin-like"/>
</dbReference>
<keyword evidence="5" id="KW-0677">Repeat</keyword>
<feature type="region of interest" description="Disordered" evidence="10">
    <location>
        <begin position="317"/>
        <end position="348"/>
    </location>
</feature>
<feature type="transmembrane region" description="Helical" evidence="11">
    <location>
        <begin position="140"/>
        <end position="160"/>
    </location>
</feature>
<evidence type="ECO:0000256" key="2">
    <source>
        <dbReference type="ARBA" id="ARBA00006175"/>
    </source>
</evidence>
<name>A0A8T9CE37_9HELO</name>
<feature type="transmembrane region" description="Helical" evidence="11">
    <location>
        <begin position="12"/>
        <end position="32"/>
    </location>
</feature>
<comment type="caution">
    <text evidence="12">The sequence shown here is derived from an EMBL/GenBank/DDBJ whole genome shotgun (WGS) entry which is preliminary data.</text>
</comment>
<proteinExistence type="inferred from homology"/>
<gene>
    <name evidence="12" type="primary">AQY1_3</name>
    <name evidence="12" type="ORF">LSUE1_G001627</name>
</gene>
<evidence type="ECO:0000256" key="8">
    <source>
        <dbReference type="ARBA" id="ARBA00034651"/>
    </source>
</evidence>
<organism evidence="12 13">
    <name type="scientific">Lachnellula suecica</name>
    <dbReference type="NCBI Taxonomy" id="602035"/>
    <lineage>
        <taxon>Eukaryota</taxon>
        <taxon>Fungi</taxon>
        <taxon>Dikarya</taxon>
        <taxon>Ascomycota</taxon>
        <taxon>Pezizomycotina</taxon>
        <taxon>Leotiomycetes</taxon>
        <taxon>Helotiales</taxon>
        <taxon>Lachnaceae</taxon>
        <taxon>Lachnellula</taxon>
    </lineage>
</organism>
<dbReference type="SUPFAM" id="SSF81338">
    <property type="entry name" value="Aquaporin-like"/>
    <property type="match status" value="1"/>
</dbReference>
<evidence type="ECO:0000256" key="4">
    <source>
        <dbReference type="ARBA" id="ARBA00022692"/>
    </source>
</evidence>
<dbReference type="PRINTS" id="PR00783">
    <property type="entry name" value="MINTRINSICP"/>
</dbReference>
<evidence type="ECO:0000256" key="10">
    <source>
        <dbReference type="SAM" id="MobiDB-lite"/>
    </source>
</evidence>
<dbReference type="EMBL" id="QGMK01000147">
    <property type="protein sequence ID" value="TVY83848.1"/>
    <property type="molecule type" value="Genomic_DNA"/>
</dbReference>
<dbReference type="OrthoDB" id="3222at2759"/>
<comment type="subcellular location">
    <subcellularLocation>
        <location evidence="1">Membrane</location>
        <topology evidence="1">Multi-pass membrane protein</topology>
    </subcellularLocation>
</comment>
<dbReference type="InterPro" id="IPR000425">
    <property type="entry name" value="MIP"/>
</dbReference>
<feature type="transmembrane region" description="Helical" evidence="11">
    <location>
        <begin position="212"/>
        <end position="232"/>
    </location>
</feature>
<feature type="transmembrane region" description="Helical" evidence="11">
    <location>
        <begin position="167"/>
        <end position="192"/>
    </location>
</feature>
<keyword evidence="7 11" id="KW-0472">Membrane</keyword>
<evidence type="ECO:0000256" key="7">
    <source>
        <dbReference type="ARBA" id="ARBA00023136"/>
    </source>
</evidence>
<keyword evidence="6 11" id="KW-1133">Transmembrane helix</keyword>
<evidence type="ECO:0000313" key="13">
    <source>
        <dbReference type="Proteomes" id="UP000469558"/>
    </source>
</evidence>
<dbReference type="Gene3D" id="1.20.1080.10">
    <property type="entry name" value="Glycerol uptake facilitator protein"/>
    <property type="match status" value="1"/>
</dbReference>
<dbReference type="Proteomes" id="UP000469558">
    <property type="component" value="Unassembled WGS sequence"/>
</dbReference>
<evidence type="ECO:0000256" key="3">
    <source>
        <dbReference type="ARBA" id="ARBA00022448"/>
    </source>
</evidence>